<evidence type="ECO:0000313" key="3">
    <source>
        <dbReference type="EMBL" id="SVB86795.1"/>
    </source>
</evidence>
<sequence length="264" mass="29103">MNPDEHPFAGLDGALAHGRTEKPRTSGRTMVIDWGIPMQQQRDLTDMGSEYFDFAKIAVGLSRLCPQDLLTQKIDQYRSRDVEPFPGGQYLEYAEVHGKLDRYLPACLEAGYRWVEVSDNIAPVSLQWKERVITEAVEDYGLRVLGEVGRKEGLDNTIPLVDNARACMDAGASVLLVEAAELVSDDAEKAAAVDEIVQVVGIGQVMFELPGPWIEGVHACDIHQMRRRLIDRYGAQVNIGNVPPDELMSMEAYRCGLGVNAGSG</sequence>
<evidence type="ECO:0000256" key="2">
    <source>
        <dbReference type="SAM" id="MobiDB-lite"/>
    </source>
</evidence>
<reference evidence="3" key="1">
    <citation type="submission" date="2018-05" db="EMBL/GenBank/DDBJ databases">
        <authorList>
            <person name="Lanie J.A."/>
            <person name="Ng W.-L."/>
            <person name="Kazmierczak K.M."/>
            <person name="Andrzejewski T.M."/>
            <person name="Davidsen T.M."/>
            <person name="Wayne K.J."/>
            <person name="Tettelin H."/>
            <person name="Glass J.I."/>
            <person name="Rusch D."/>
            <person name="Podicherti R."/>
            <person name="Tsui H.-C.T."/>
            <person name="Winkler M.E."/>
        </authorList>
    </citation>
    <scope>NUCLEOTIDE SEQUENCE</scope>
</reference>
<name>A0A382HIA5_9ZZZZ</name>
<dbReference type="EMBL" id="UINC01061333">
    <property type="protein sequence ID" value="SVB86795.1"/>
    <property type="molecule type" value="Genomic_DNA"/>
</dbReference>
<dbReference type="Gene3D" id="3.20.20.70">
    <property type="entry name" value="Aldolase class I"/>
    <property type="match status" value="1"/>
</dbReference>
<dbReference type="PANTHER" id="PTHR48413:SF1">
    <property type="entry name" value="PROTEIN HEAT-STRESS-ASSOCIATED 32"/>
    <property type="match status" value="1"/>
</dbReference>
<dbReference type="SUPFAM" id="SSF102110">
    <property type="entry name" value="(2r)-phospho-3-sulfolactate synthase ComA"/>
    <property type="match status" value="1"/>
</dbReference>
<dbReference type="InterPro" id="IPR036112">
    <property type="entry name" value="ComA_synth_sf"/>
</dbReference>
<gene>
    <name evidence="3" type="ORF">METZ01_LOCUS239649</name>
</gene>
<dbReference type="InterPro" id="IPR003830">
    <property type="entry name" value="ComA_synth"/>
</dbReference>
<dbReference type="Pfam" id="PF02679">
    <property type="entry name" value="ComA"/>
    <property type="match status" value="1"/>
</dbReference>
<dbReference type="AlphaFoldDB" id="A0A382HIA5"/>
<accession>A0A382HIA5</accession>
<organism evidence="3">
    <name type="scientific">marine metagenome</name>
    <dbReference type="NCBI Taxonomy" id="408172"/>
    <lineage>
        <taxon>unclassified sequences</taxon>
        <taxon>metagenomes</taxon>
        <taxon>ecological metagenomes</taxon>
    </lineage>
</organism>
<protein>
    <recommendedName>
        <fullName evidence="4">Phosphosulfolactate synthase</fullName>
    </recommendedName>
</protein>
<feature type="region of interest" description="Disordered" evidence="2">
    <location>
        <begin position="1"/>
        <end position="24"/>
    </location>
</feature>
<comment type="similarity">
    <text evidence="1">Belongs to the phosphosulfolactate synthase family.</text>
</comment>
<evidence type="ECO:0008006" key="4">
    <source>
        <dbReference type="Google" id="ProtNLM"/>
    </source>
</evidence>
<evidence type="ECO:0000256" key="1">
    <source>
        <dbReference type="ARBA" id="ARBA00010424"/>
    </source>
</evidence>
<proteinExistence type="inferred from homology"/>
<dbReference type="InterPro" id="IPR013785">
    <property type="entry name" value="Aldolase_TIM"/>
</dbReference>
<dbReference type="PANTHER" id="PTHR48413">
    <property type="match status" value="1"/>
</dbReference>